<accession>Q10YE2</accession>
<evidence type="ECO:0000313" key="2">
    <source>
        <dbReference type="EMBL" id="ABG52732.1"/>
    </source>
</evidence>
<feature type="domain" description="Glyoxalase-like" evidence="1">
    <location>
        <begin position="7"/>
        <end position="66"/>
    </location>
</feature>
<dbReference type="KEGG" id="ter:Tery_3671"/>
<dbReference type="HOGENOM" id="CLU_1359917_0_0_3"/>
<reference evidence="2" key="1">
    <citation type="submission" date="2006-06" db="EMBL/GenBank/DDBJ databases">
        <title>Complete sequence of Trichodesmium erythraeum IMS101.</title>
        <authorList>
            <consortium name="US DOE Joint Genome Institute"/>
            <person name="Copeland A."/>
            <person name="Lucas S."/>
            <person name="Lapidus A."/>
            <person name="Barry K."/>
            <person name="Detter J.C."/>
            <person name="Glavina del Rio T."/>
            <person name="Hammon N."/>
            <person name="Israni S."/>
            <person name="Dalin E."/>
            <person name="Tice H."/>
            <person name="Pitluck S."/>
            <person name="Kiss H."/>
            <person name="Munk A.C."/>
            <person name="Brettin T."/>
            <person name="Bruce D."/>
            <person name="Han C."/>
            <person name="Tapia R."/>
            <person name="Gilna P."/>
            <person name="Schmutz J."/>
            <person name="Larimer F."/>
            <person name="Land M."/>
            <person name="Hauser L."/>
            <person name="Kyrpides N."/>
            <person name="Kim E."/>
            <person name="Richardson P."/>
        </authorList>
    </citation>
    <scope>NUCLEOTIDE SEQUENCE [LARGE SCALE GENOMIC DNA]</scope>
    <source>
        <strain evidence="2">IMS101</strain>
    </source>
</reference>
<dbReference type="AlphaFoldDB" id="Q10YE2"/>
<dbReference type="InterPro" id="IPR025870">
    <property type="entry name" value="Glyoxalase-like_dom"/>
</dbReference>
<dbReference type="eggNOG" id="ENOG5030VW1">
    <property type="taxonomic scope" value="Bacteria"/>
</dbReference>
<dbReference type="EMBL" id="CP000393">
    <property type="protein sequence ID" value="ABG52732.1"/>
    <property type="molecule type" value="Genomic_DNA"/>
</dbReference>
<dbReference type="Pfam" id="PF13468">
    <property type="entry name" value="Glyoxalase_3"/>
    <property type="match status" value="1"/>
</dbReference>
<name>Q10YE2_TRIEI</name>
<organism evidence="2">
    <name type="scientific">Trichodesmium erythraeum (strain IMS101)</name>
    <dbReference type="NCBI Taxonomy" id="203124"/>
    <lineage>
        <taxon>Bacteria</taxon>
        <taxon>Bacillati</taxon>
        <taxon>Cyanobacteriota</taxon>
        <taxon>Cyanophyceae</taxon>
        <taxon>Oscillatoriophycideae</taxon>
        <taxon>Oscillatoriales</taxon>
        <taxon>Microcoleaceae</taxon>
        <taxon>Trichodesmium</taxon>
    </lineage>
</organism>
<sequence length="201" mass="23485">MYKNLEVDHIFRIVEDDGEAINKILSLGFSASEIREHTGQGTSSRFIFFEKNYLELIYLRSREESENNFVKFHERVDSFRNKSGSPYGIGFRGKLSEIEKNDFEFYQPQYNLSGKSFAIYMHSSYFTNPEMPAIFFLEVNNSTKEDFYPINKGVSCEKYMPLNKFTDVKLISPILKEESFGNFEIQKGDEEKLLINGKFAF</sequence>
<evidence type="ECO:0000259" key="1">
    <source>
        <dbReference type="Pfam" id="PF13468"/>
    </source>
</evidence>
<gene>
    <name evidence="2" type="ordered locus">Tery_3671</name>
</gene>
<dbReference type="InterPro" id="IPR029068">
    <property type="entry name" value="Glyas_Bleomycin-R_OHBP_Dase"/>
</dbReference>
<protein>
    <recommendedName>
        <fullName evidence="1">Glyoxalase-like domain-containing protein</fullName>
    </recommendedName>
</protein>
<dbReference type="Gene3D" id="3.10.180.10">
    <property type="entry name" value="2,3-Dihydroxybiphenyl 1,2-Dioxygenase, domain 1"/>
    <property type="match status" value="1"/>
</dbReference>
<proteinExistence type="predicted"/>